<keyword evidence="3" id="KW-1003">Cell membrane</keyword>
<name>A0A5J6L147_9MICO</name>
<dbReference type="InterPro" id="IPR050833">
    <property type="entry name" value="Poly_Biosynth_Transport"/>
</dbReference>
<keyword evidence="4 8" id="KW-0812">Transmembrane</keyword>
<evidence type="ECO:0000256" key="7">
    <source>
        <dbReference type="SAM" id="MobiDB-lite"/>
    </source>
</evidence>
<proteinExistence type="inferred from homology"/>
<feature type="transmembrane region" description="Helical" evidence="8">
    <location>
        <begin position="531"/>
        <end position="553"/>
    </location>
</feature>
<evidence type="ECO:0000313" key="9">
    <source>
        <dbReference type="EMBL" id="QEW02152.1"/>
    </source>
</evidence>
<dbReference type="PANTHER" id="PTHR30250:SF10">
    <property type="entry name" value="LIPOPOLYSACCHARIDE BIOSYNTHESIS PROTEIN WZXC"/>
    <property type="match status" value="1"/>
</dbReference>
<comment type="similarity">
    <text evidence="2">Belongs to the polysaccharide synthase family.</text>
</comment>
<keyword evidence="10" id="KW-1185">Reference proteome</keyword>
<feature type="transmembrane region" description="Helical" evidence="8">
    <location>
        <begin position="449"/>
        <end position="467"/>
    </location>
</feature>
<protein>
    <submittedName>
        <fullName evidence="9">Lipopolysaccharide biosynthesis protein</fullName>
    </submittedName>
</protein>
<feature type="transmembrane region" description="Helical" evidence="8">
    <location>
        <begin position="263"/>
        <end position="285"/>
    </location>
</feature>
<evidence type="ECO:0000256" key="3">
    <source>
        <dbReference type="ARBA" id="ARBA00022475"/>
    </source>
</evidence>
<feature type="transmembrane region" description="Helical" evidence="8">
    <location>
        <begin position="376"/>
        <end position="398"/>
    </location>
</feature>
<keyword evidence="5 8" id="KW-1133">Transmembrane helix</keyword>
<dbReference type="PANTHER" id="PTHR30250">
    <property type="entry name" value="PST FAMILY PREDICTED COLANIC ACID TRANSPORTER"/>
    <property type="match status" value="1"/>
</dbReference>
<evidence type="ECO:0000256" key="6">
    <source>
        <dbReference type="ARBA" id="ARBA00023136"/>
    </source>
</evidence>
<feature type="transmembrane region" description="Helical" evidence="8">
    <location>
        <begin position="503"/>
        <end position="525"/>
    </location>
</feature>
<feature type="transmembrane region" description="Helical" evidence="8">
    <location>
        <begin position="410"/>
        <end position="429"/>
    </location>
</feature>
<sequence length="581" mass="61779">MRVPNQRPFARACSGGDRGRDPNRMGSHIKGKDWPPLPGGWNAVGRPARGRRAARIPEYDGARCGCRCSHPARSCIRTYGNRACRSGMSDTATDDSFSSRGARGASLVTAGQLARVLLLLISTVSLSRLLSPGDFGLMAICLSVVALGELVRDSGLGLAVARGVPLSQHQKSNLFWINLGLGASVAMLTFGASWLVAAVFGSNELAAMLQWISVSLLLTGFSTQFRGEMNRRLQFLRLTITDTAPVAVGLVVGILWAVLEPSVWALVAQQLTTALVGAVLAVALSRWRPGLPNRASVSEFLNFGVGLLGAQLLAYGARNADNYMLGAFTGAAALGYYSRAYQLLMAPINQILAPLTRVAVPVLSRASAPQTFNRQILAAQLAAGAPLATAYALAFGTAGPLVTILLGDQWLPAIPIFQALCVGGVFRSLNQASYWAFVSTSRTGSLFRAHLVTQPLIIFAMALGLPWGATGVAWGHSVGYAAAWAITTTWCGRSTLLDSRRTFLQAAVIATCFLVPIGAIGWLSTTWVPNPWLAIITSVLASVTWLLLAYLLIRPARGAMQTTARVLRLATTRRSPGPGRD</sequence>
<dbReference type="CDD" id="cd13127">
    <property type="entry name" value="MATE_tuaB_like"/>
    <property type="match status" value="1"/>
</dbReference>
<feature type="transmembrane region" description="Helical" evidence="8">
    <location>
        <begin position="205"/>
        <end position="223"/>
    </location>
</feature>
<dbReference type="Proteomes" id="UP000325516">
    <property type="component" value="Chromosome"/>
</dbReference>
<feature type="transmembrane region" description="Helical" evidence="8">
    <location>
        <begin position="235"/>
        <end position="257"/>
    </location>
</feature>
<organism evidence="9 10">
    <name type="scientific">Microbacterium lushaniae</name>
    <dbReference type="NCBI Taxonomy" id="2614639"/>
    <lineage>
        <taxon>Bacteria</taxon>
        <taxon>Bacillati</taxon>
        <taxon>Actinomycetota</taxon>
        <taxon>Actinomycetes</taxon>
        <taxon>Micrococcales</taxon>
        <taxon>Microbacteriaceae</taxon>
        <taxon>Microbacterium</taxon>
    </lineage>
</organism>
<comment type="subcellular location">
    <subcellularLocation>
        <location evidence="1">Cell membrane</location>
        <topology evidence="1">Multi-pass membrane protein</topology>
    </subcellularLocation>
</comment>
<dbReference type="GO" id="GO:0005886">
    <property type="term" value="C:plasma membrane"/>
    <property type="evidence" value="ECO:0007669"/>
    <property type="project" value="UniProtKB-SubCell"/>
</dbReference>
<evidence type="ECO:0000256" key="5">
    <source>
        <dbReference type="ARBA" id="ARBA00022989"/>
    </source>
</evidence>
<dbReference type="Pfam" id="PF13440">
    <property type="entry name" value="Polysacc_synt_3"/>
    <property type="match status" value="1"/>
</dbReference>
<evidence type="ECO:0000256" key="8">
    <source>
        <dbReference type="SAM" id="Phobius"/>
    </source>
</evidence>
<gene>
    <name evidence="9" type="ORF">F6J85_02915</name>
</gene>
<keyword evidence="6 8" id="KW-0472">Membrane</keyword>
<evidence type="ECO:0000256" key="2">
    <source>
        <dbReference type="ARBA" id="ARBA00007430"/>
    </source>
</evidence>
<dbReference type="KEGG" id="mlz:F6J85_02915"/>
<feature type="transmembrane region" description="Helical" evidence="8">
    <location>
        <begin position="173"/>
        <end position="199"/>
    </location>
</feature>
<dbReference type="AlphaFoldDB" id="A0A5J6L147"/>
<reference evidence="10" key="1">
    <citation type="submission" date="2019-09" db="EMBL/GenBank/DDBJ databases">
        <title>Mumia zhuanghuii sp. nov. isolated from the intestinal contents of plateau pika (Ochotona curzoniae) in the Qinghai-Tibet plateau of China.</title>
        <authorList>
            <person name="Tian Z."/>
        </authorList>
    </citation>
    <scope>NUCLEOTIDE SEQUENCE [LARGE SCALE GENOMIC DNA]</scope>
    <source>
        <strain evidence="10">L-031</strain>
    </source>
</reference>
<feature type="transmembrane region" description="Helical" evidence="8">
    <location>
        <begin position="473"/>
        <end position="491"/>
    </location>
</feature>
<feature type="region of interest" description="Disordered" evidence="7">
    <location>
        <begin position="1"/>
        <end position="40"/>
    </location>
</feature>
<evidence type="ECO:0000313" key="10">
    <source>
        <dbReference type="Proteomes" id="UP000325516"/>
    </source>
</evidence>
<evidence type="ECO:0000256" key="4">
    <source>
        <dbReference type="ARBA" id="ARBA00022692"/>
    </source>
</evidence>
<dbReference type="EMBL" id="CP044232">
    <property type="protein sequence ID" value="QEW02152.1"/>
    <property type="molecule type" value="Genomic_DNA"/>
</dbReference>
<accession>A0A5J6L147</accession>
<evidence type="ECO:0000256" key="1">
    <source>
        <dbReference type="ARBA" id="ARBA00004651"/>
    </source>
</evidence>